<gene>
    <name evidence="1" type="ORF">BDR25DRAFT_357158</name>
</gene>
<evidence type="ECO:0000313" key="1">
    <source>
        <dbReference type="EMBL" id="KAF2468795.1"/>
    </source>
</evidence>
<proteinExistence type="predicted"/>
<evidence type="ECO:0000313" key="2">
    <source>
        <dbReference type="Proteomes" id="UP000799755"/>
    </source>
</evidence>
<dbReference type="Proteomes" id="UP000799755">
    <property type="component" value="Unassembled WGS sequence"/>
</dbReference>
<name>A0ACB6QPJ0_9PLEO</name>
<accession>A0ACB6QPJ0</accession>
<protein>
    <submittedName>
        <fullName evidence="1">Uncharacterized protein</fullName>
    </submittedName>
</protein>
<dbReference type="EMBL" id="MU003514">
    <property type="protein sequence ID" value="KAF2468795.1"/>
    <property type="molecule type" value="Genomic_DNA"/>
</dbReference>
<sequence>MLLCQTYENALESYHFIIMGVGCLKTRAKEREGMTIPATCLRAKLQNQNRHRKDKALVYTAIWSEGLSLSKMPQIRGVDDLRPNCLDRQIVTALVHHTPIVFTSVDGIVPFLKEIPDGRDTWLARLPTYSVEWHCKKIIVIVSKPPLWVLSLLRRYATLISHFSTLSAFRNYLATITLQSRIRKRTYFELLTCQLRQLFPKFVSNLQDQAPLECEMGRAAVFEYIEGNIWRRSAYACCKFKAKAILSRRHLEELHRSTARILLQNGLDWGKG</sequence>
<organism evidence="1 2">
    <name type="scientific">Lindgomyces ingoldianus</name>
    <dbReference type="NCBI Taxonomy" id="673940"/>
    <lineage>
        <taxon>Eukaryota</taxon>
        <taxon>Fungi</taxon>
        <taxon>Dikarya</taxon>
        <taxon>Ascomycota</taxon>
        <taxon>Pezizomycotina</taxon>
        <taxon>Dothideomycetes</taxon>
        <taxon>Pleosporomycetidae</taxon>
        <taxon>Pleosporales</taxon>
        <taxon>Lindgomycetaceae</taxon>
        <taxon>Lindgomyces</taxon>
    </lineage>
</organism>
<keyword evidence="2" id="KW-1185">Reference proteome</keyword>
<reference evidence="1" key="1">
    <citation type="journal article" date="2020" name="Stud. Mycol.">
        <title>101 Dothideomycetes genomes: a test case for predicting lifestyles and emergence of pathogens.</title>
        <authorList>
            <person name="Haridas S."/>
            <person name="Albert R."/>
            <person name="Binder M."/>
            <person name="Bloem J."/>
            <person name="Labutti K."/>
            <person name="Salamov A."/>
            <person name="Andreopoulos B."/>
            <person name="Baker S."/>
            <person name="Barry K."/>
            <person name="Bills G."/>
            <person name="Bluhm B."/>
            <person name="Cannon C."/>
            <person name="Castanera R."/>
            <person name="Culley D."/>
            <person name="Daum C."/>
            <person name="Ezra D."/>
            <person name="Gonzalez J."/>
            <person name="Henrissat B."/>
            <person name="Kuo A."/>
            <person name="Liang C."/>
            <person name="Lipzen A."/>
            <person name="Lutzoni F."/>
            <person name="Magnuson J."/>
            <person name="Mondo S."/>
            <person name="Nolan M."/>
            <person name="Ohm R."/>
            <person name="Pangilinan J."/>
            <person name="Park H.-J."/>
            <person name="Ramirez L."/>
            <person name="Alfaro M."/>
            <person name="Sun H."/>
            <person name="Tritt A."/>
            <person name="Yoshinaga Y."/>
            <person name="Zwiers L.-H."/>
            <person name="Turgeon B."/>
            <person name="Goodwin S."/>
            <person name="Spatafora J."/>
            <person name="Crous P."/>
            <person name="Grigoriev I."/>
        </authorList>
    </citation>
    <scope>NUCLEOTIDE SEQUENCE</scope>
    <source>
        <strain evidence="1">ATCC 200398</strain>
    </source>
</reference>
<comment type="caution">
    <text evidence="1">The sequence shown here is derived from an EMBL/GenBank/DDBJ whole genome shotgun (WGS) entry which is preliminary data.</text>
</comment>